<gene>
    <name evidence="2" type="ORF">FSARC_989</name>
</gene>
<evidence type="ECO:0000256" key="1">
    <source>
        <dbReference type="SAM" id="MobiDB-lite"/>
    </source>
</evidence>
<dbReference type="AlphaFoldDB" id="A0A8H4XEQ9"/>
<reference evidence="2" key="2">
    <citation type="submission" date="2020-05" db="EMBL/GenBank/DDBJ databases">
        <authorList>
            <person name="Kim H.-S."/>
            <person name="Proctor R.H."/>
            <person name="Brown D.W."/>
        </authorList>
    </citation>
    <scope>NUCLEOTIDE SEQUENCE</scope>
    <source>
        <strain evidence="2">NRRL 20472</strain>
    </source>
</reference>
<feature type="region of interest" description="Disordered" evidence="1">
    <location>
        <begin position="194"/>
        <end position="237"/>
    </location>
</feature>
<feature type="compositionally biased region" description="Polar residues" evidence="1">
    <location>
        <begin position="40"/>
        <end position="62"/>
    </location>
</feature>
<feature type="compositionally biased region" description="Pro residues" evidence="1">
    <location>
        <begin position="9"/>
        <end position="22"/>
    </location>
</feature>
<feature type="compositionally biased region" description="Basic and acidic residues" evidence="1">
    <location>
        <begin position="194"/>
        <end position="205"/>
    </location>
</feature>
<feature type="region of interest" description="Disordered" evidence="1">
    <location>
        <begin position="309"/>
        <end position="419"/>
    </location>
</feature>
<sequence length="419" mass="46997">MADAHGSSTPPPPSHIRTPPTPRLGYQDNWEPFTPRKSARISSQRTRTPSPGASNRQFQSPRTAKKSSKHLNAAIASPMPHKKRMPASDSVRRATANMEGESSRGGADRRPHERSNSSVLGAAGMLPTPSKTPQKPPSEKKTAHIKSVARNLFSSDMDEATLTPRKRAAKKYTGISMESFAVEEAEDPIEIFTDSRDRVPIRDESQENPFLMSDNPFHSDAPRAESKRHDKRKVKVPSEGIKTVDELADRKDGMVYTFRGKRFFRKWSEHETEDLDELQAAEEDPEAYLSRPLNRASIKPRLLFQNVKTDEQIEEEEAVTDVEENDDEMAFPATPSVTQKERACTPEAPRFAPASPPSTRRVTRSANKLADEDTPVKPPSKRSPFDSWRRTKEPAAKPQARKRAGDDSLDTRESKRSRV</sequence>
<feature type="compositionally biased region" description="Acidic residues" evidence="1">
    <location>
        <begin position="271"/>
        <end position="286"/>
    </location>
</feature>
<dbReference type="Proteomes" id="UP000622797">
    <property type="component" value="Unassembled WGS sequence"/>
</dbReference>
<dbReference type="OrthoDB" id="5398515at2759"/>
<reference evidence="2" key="1">
    <citation type="journal article" date="2020" name="BMC Genomics">
        <title>Correction to: Identification and distribution of gene clusters required for synthesis of sphingolipid metabolism inhibitors in diverse species of the filamentous fungus Fusarium.</title>
        <authorList>
            <person name="Kim H.S."/>
            <person name="Lohmar J.M."/>
            <person name="Busman M."/>
            <person name="Brown D.W."/>
            <person name="Naumann T.A."/>
            <person name="Divon H.H."/>
            <person name="Lysoe E."/>
            <person name="Uhlig S."/>
            <person name="Proctor R.H."/>
        </authorList>
    </citation>
    <scope>NUCLEOTIDE SEQUENCE</scope>
    <source>
        <strain evidence="2">NRRL 20472</strain>
    </source>
</reference>
<feature type="region of interest" description="Disordered" evidence="1">
    <location>
        <begin position="1"/>
        <end position="159"/>
    </location>
</feature>
<name>A0A8H4XEQ9_9HYPO</name>
<dbReference type="EMBL" id="JABEXW010000057">
    <property type="protein sequence ID" value="KAF4972422.1"/>
    <property type="molecule type" value="Genomic_DNA"/>
</dbReference>
<keyword evidence="3" id="KW-1185">Reference proteome</keyword>
<evidence type="ECO:0000313" key="2">
    <source>
        <dbReference type="EMBL" id="KAF4972422.1"/>
    </source>
</evidence>
<feature type="compositionally biased region" description="Basic and acidic residues" evidence="1">
    <location>
        <begin position="106"/>
        <end position="115"/>
    </location>
</feature>
<evidence type="ECO:0000313" key="3">
    <source>
        <dbReference type="Proteomes" id="UP000622797"/>
    </source>
</evidence>
<accession>A0A8H4XEQ9</accession>
<feature type="compositionally biased region" description="Polar residues" evidence="1">
    <location>
        <begin position="357"/>
        <end position="366"/>
    </location>
</feature>
<comment type="caution">
    <text evidence="2">The sequence shown here is derived from an EMBL/GenBank/DDBJ whole genome shotgun (WGS) entry which is preliminary data.</text>
</comment>
<feature type="compositionally biased region" description="Acidic residues" evidence="1">
    <location>
        <begin position="312"/>
        <end position="329"/>
    </location>
</feature>
<organism evidence="2 3">
    <name type="scientific">Fusarium sarcochroum</name>
    <dbReference type="NCBI Taxonomy" id="1208366"/>
    <lineage>
        <taxon>Eukaryota</taxon>
        <taxon>Fungi</taxon>
        <taxon>Dikarya</taxon>
        <taxon>Ascomycota</taxon>
        <taxon>Pezizomycotina</taxon>
        <taxon>Sordariomycetes</taxon>
        <taxon>Hypocreomycetidae</taxon>
        <taxon>Hypocreales</taxon>
        <taxon>Nectriaceae</taxon>
        <taxon>Fusarium</taxon>
        <taxon>Fusarium lateritium species complex</taxon>
    </lineage>
</organism>
<feature type="compositionally biased region" description="Basic and acidic residues" evidence="1">
    <location>
        <begin position="383"/>
        <end position="395"/>
    </location>
</feature>
<feature type="region of interest" description="Disordered" evidence="1">
    <location>
        <begin position="270"/>
        <end position="295"/>
    </location>
</feature>
<feature type="compositionally biased region" description="Basic and acidic residues" evidence="1">
    <location>
        <begin position="403"/>
        <end position="419"/>
    </location>
</feature>
<protein>
    <submittedName>
        <fullName evidence="2">Uncharacterized protein</fullName>
    </submittedName>
</protein>
<proteinExistence type="predicted"/>